<keyword evidence="2" id="KW-1185">Reference proteome</keyword>
<dbReference type="PATRIC" id="fig|1240678.4.peg.4537"/>
<dbReference type="InterPro" id="IPR051200">
    <property type="entry name" value="Host-pathogen_enzymatic-act"/>
</dbReference>
<gene>
    <name evidence="1" type="ORF">SNA_21350</name>
</gene>
<dbReference type="EMBL" id="JRKI01000029">
    <property type="protein sequence ID" value="KIZ15841.1"/>
    <property type="molecule type" value="Genomic_DNA"/>
</dbReference>
<dbReference type="InterPro" id="IPR011048">
    <property type="entry name" value="Haem_d1_sf"/>
</dbReference>
<sequence>MTLPLHPVKEIALPGDSSRFDYASLDPGRGLLFIAHLGASQAIEVDVHAGRVVRTIDGLPGVHGVLVVPALHRVYATATDANQVVALDETTGTVLHRSPTGDYPDGLAYDPVHGTVWATNESGGSETVVDAATGAARGTVPVGGEAGNVAYDPTTRRMLVDVQTRNELAVIDPATLRITRRVPLPGCDHDHGLILAPADRLAFVACDGNARLLTVDLTTWHVTATDQVGEDPDVLAYDPAAGRLYVAAESGWVTTADNHNRRLTITGRAHLADGAHVVAVDPTTHLSYYPVPHGSAGHPTLLVYRPGP</sequence>
<dbReference type="AlphaFoldDB" id="A0A0D7CIG7"/>
<dbReference type="PANTHER" id="PTHR47197">
    <property type="entry name" value="PROTEIN NIRF"/>
    <property type="match status" value="1"/>
</dbReference>
<evidence type="ECO:0008006" key="3">
    <source>
        <dbReference type="Google" id="ProtNLM"/>
    </source>
</evidence>
<proteinExistence type="predicted"/>
<evidence type="ECO:0000313" key="1">
    <source>
        <dbReference type="EMBL" id="KIZ15841.1"/>
    </source>
</evidence>
<dbReference type="InterPro" id="IPR015943">
    <property type="entry name" value="WD40/YVTN_repeat-like_dom_sf"/>
</dbReference>
<reference evidence="1 2" key="1">
    <citation type="submission" date="2014-09" db="EMBL/GenBank/DDBJ databases">
        <title>Draft genome sequence of Streptomyces natalensis ATCC 27448, producer of the antifungal pimaricin.</title>
        <authorList>
            <person name="Mendes M.V."/>
            <person name="Beites T."/>
            <person name="Pires S."/>
            <person name="Santos C.L."/>
            <person name="Moradas-Ferreira P."/>
        </authorList>
    </citation>
    <scope>NUCLEOTIDE SEQUENCE [LARGE SCALE GENOMIC DNA]</scope>
    <source>
        <strain evidence="1 2">ATCC 27448</strain>
    </source>
</reference>
<accession>A0A0D7CIG7</accession>
<dbReference type="Gene3D" id="2.130.10.10">
    <property type="entry name" value="YVTN repeat-like/Quinoprotein amine dehydrogenase"/>
    <property type="match status" value="1"/>
</dbReference>
<organism evidence="1 2">
    <name type="scientific">Streptomyces natalensis ATCC 27448</name>
    <dbReference type="NCBI Taxonomy" id="1240678"/>
    <lineage>
        <taxon>Bacteria</taxon>
        <taxon>Bacillati</taxon>
        <taxon>Actinomycetota</taxon>
        <taxon>Actinomycetes</taxon>
        <taxon>Kitasatosporales</taxon>
        <taxon>Streptomycetaceae</taxon>
        <taxon>Streptomyces</taxon>
    </lineage>
</organism>
<dbReference type="Proteomes" id="UP000032458">
    <property type="component" value="Unassembled WGS sequence"/>
</dbReference>
<comment type="caution">
    <text evidence="1">The sequence shown here is derived from an EMBL/GenBank/DDBJ whole genome shotgun (WGS) entry which is preliminary data.</text>
</comment>
<protein>
    <recommendedName>
        <fullName evidence="3">YncE family protein</fullName>
    </recommendedName>
</protein>
<dbReference type="SUPFAM" id="SSF51004">
    <property type="entry name" value="C-terminal (heme d1) domain of cytochrome cd1-nitrite reductase"/>
    <property type="match status" value="1"/>
</dbReference>
<dbReference type="PANTHER" id="PTHR47197:SF3">
    <property type="entry name" value="DIHYDRO-HEME D1 DEHYDROGENASE"/>
    <property type="match status" value="1"/>
</dbReference>
<name>A0A0D7CIG7_9ACTN</name>
<evidence type="ECO:0000313" key="2">
    <source>
        <dbReference type="Proteomes" id="UP000032458"/>
    </source>
</evidence>